<gene>
    <name evidence="10" type="ORF">B9Z19DRAFT_1100021</name>
</gene>
<dbReference type="OrthoDB" id="1916310at2759"/>
<dbReference type="PANTHER" id="PTHR21304:SF0">
    <property type="entry name" value="MICOS COMPLEX SUBUNIT MIC10"/>
    <property type="match status" value="1"/>
</dbReference>
<dbReference type="InterPro" id="IPR007512">
    <property type="entry name" value="Mic10"/>
</dbReference>
<dbReference type="STRING" id="42251.A0A2T6ZZR6"/>
<reference evidence="10 11" key="1">
    <citation type="submission" date="2017-04" db="EMBL/GenBank/DDBJ databases">
        <title>Draft genome sequence of Tuber borchii Vittad., a whitish edible truffle.</title>
        <authorList>
            <consortium name="DOE Joint Genome Institute"/>
            <person name="Murat C."/>
            <person name="Kuo A."/>
            <person name="Barry K.W."/>
            <person name="Clum A."/>
            <person name="Dockter R.B."/>
            <person name="Fauchery L."/>
            <person name="Iotti M."/>
            <person name="Kohler A."/>
            <person name="Labutti K."/>
            <person name="Lindquist E.A."/>
            <person name="Lipzen A."/>
            <person name="Ohm R.A."/>
            <person name="Wang M."/>
            <person name="Grigoriev I.V."/>
            <person name="Zambonelli A."/>
            <person name="Martin F.M."/>
        </authorList>
    </citation>
    <scope>NUCLEOTIDE SEQUENCE [LARGE SCALE GENOMIC DNA]</scope>
    <source>
        <strain evidence="10 11">Tbo3840</strain>
    </source>
</reference>
<keyword evidence="7 9" id="KW-0496">Mitochondrion</keyword>
<proteinExistence type="inferred from homology"/>
<evidence type="ECO:0000313" key="10">
    <source>
        <dbReference type="EMBL" id="PUU80961.1"/>
    </source>
</evidence>
<evidence type="ECO:0000256" key="4">
    <source>
        <dbReference type="ARBA" id="ARBA00022692"/>
    </source>
</evidence>
<keyword evidence="8 9" id="KW-0472">Membrane</keyword>
<comment type="similarity">
    <text evidence="3 9">Belongs to the MICOS complex subunit Mic10 family.</text>
</comment>
<evidence type="ECO:0000256" key="7">
    <source>
        <dbReference type="ARBA" id="ARBA00023128"/>
    </source>
</evidence>
<dbReference type="Proteomes" id="UP000244722">
    <property type="component" value="Unassembled WGS sequence"/>
</dbReference>
<keyword evidence="5 9" id="KW-0999">Mitochondrion inner membrane</keyword>
<evidence type="ECO:0000256" key="1">
    <source>
        <dbReference type="ARBA" id="ARBA00002689"/>
    </source>
</evidence>
<keyword evidence="6 9" id="KW-1133">Transmembrane helix</keyword>
<keyword evidence="11" id="KW-1185">Reference proteome</keyword>
<evidence type="ECO:0000256" key="6">
    <source>
        <dbReference type="ARBA" id="ARBA00022989"/>
    </source>
</evidence>
<organism evidence="10 11">
    <name type="scientific">Tuber borchii</name>
    <name type="common">White truffle</name>
    <dbReference type="NCBI Taxonomy" id="42251"/>
    <lineage>
        <taxon>Eukaryota</taxon>
        <taxon>Fungi</taxon>
        <taxon>Dikarya</taxon>
        <taxon>Ascomycota</taxon>
        <taxon>Pezizomycotina</taxon>
        <taxon>Pezizomycetes</taxon>
        <taxon>Pezizales</taxon>
        <taxon>Tuberaceae</taxon>
        <taxon>Tuber</taxon>
    </lineage>
</organism>
<dbReference type="EMBL" id="NESQ01000053">
    <property type="protein sequence ID" value="PUU80961.1"/>
    <property type="molecule type" value="Genomic_DNA"/>
</dbReference>
<comment type="subunit">
    <text evidence="9">Component of the mitochondrial contact site and cristae organizing system (MICOS) complex.</text>
</comment>
<dbReference type="Pfam" id="PF04418">
    <property type="entry name" value="DUF543"/>
    <property type="match status" value="1"/>
</dbReference>
<evidence type="ECO:0000256" key="5">
    <source>
        <dbReference type="ARBA" id="ARBA00022792"/>
    </source>
</evidence>
<comment type="caution">
    <text evidence="10">The sequence shown here is derived from an EMBL/GenBank/DDBJ whole genome shotgun (WGS) entry which is preliminary data.</text>
</comment>
<evidence type="ECO:0000313" key="11">
    <source>
        <dbReference type="Proteomes" id="UP000244722"/>
    </source>
</evidence>
<evidence type="ECO:0000256" key="8">
    <source>
        <dbReference type="ARBA" id="ARBA00023136"/>
    </source>
</evidence>
<evidence type="ECO:0000256" key="3">
    <source>
        <dbReference type="ARBA" id="ARBA00006792"/>
    </source>
</evidence>
<comment type="function">
    <text evidence="1 9">Component of the MICOS complex, a large protein complex of the mitochondrial inner membrane that plays crucial roles in the maintenance of crista junctions, inner membrane architecture, and formation of contact sites to the outer membrane.</text>
</comment>
<protein>
    <recommendedName>
        <fullName evidence="9">MICOS complex subunit MIC10</fullName>
    </recommendedName>
</protein>
<feature type="transmembrane region" description="Helical" evidence="9">
    <location>
        <begin position="29"/>
        <end position="48"/>
    </location>
</feature>
<evidence type="ECO:0000256" key="2">
    <source>
        <dbReference type="ARBA" id="ARBA00004434"/>
    </source>
</evidence>
<accession>A0A2T6ZZR6</accession>
<dbReference type="AlphaFoldDB" id="A0A2T6ZZR6"/>
<sequence length="92" mass="10041">MTTSTQLVKRKPESEGLLNEKWDHCLANLLVKSTLGAGFGIIFSVLLFKRRAWPAWVGVGFGAGRGYAECDREFKGAAGGVSRAVGERLKRD</sequence>
<evidence type="ECO:0000256" key="9">
    <source>
        <dbReference type="RuleBase" id="RU363011"/>
    </source>
</evidence>
<dbReference type="PANTHER" id="PTHR21304">
    <property type="entry name" value="MICOS COMPLEX SUBUNIT MIC10"/>
    <property type="match status" value="1"/>
</dbReference>
<comment type="subcellular location">
    <subcellularLocation>
        <location evidence="2 9">Mitochondrion inner membrane</location>
        <topology evidence="2 9">Single-pass membrane protein</topology>
    </subcellularLocation>
</comment>
<keyword evidence="4 9" id="KW-0812">Transmembrane</keyword>
<name>A0A2T6ZZR6_TUBBO</name>
<dbReference type="GO" id="GO:0061617">
    <property type="term" value="C:MICOS complex"/>
    <property type="evidence" value="ECO:0007669"/>
    <property type="project" value="UniProtKB-UniRule"/>
</dbReference>